<evidence type="ECO:0000313" key="1">
    <source>
        <dbReference type="EMBL" id="VAW13636.1"/>
    </source>
</evidence>
<organism evidence="1">
    <name type="scientific">hydrothermal vent metagenome</name>
    <dbReference type="NCBI Taxonomy" id="652676"/>
    <lineage>
        <taxon>unclassified sequences</taxon>
        <taxon>metagenomes</taxon>
        <taxon>ecological metagenomes</taxon>
    </lineage>
</organism>
<dbReference type="AlphaFoldDB" id="A0A3B0U2M7"/>
<dbReference type="EMBL" id="UOEN01000181">
    <property type="protein sequence ID" value="VAW13636.1"/>
    <property type="molecule type" value="Genomic_DNA"/>
</dbReference>
<sequence>MKILSIIILFAVFVFILPLDAFCSETTEIEHHHGIVLCHASCHGAVLTSDDIIKIQKTKSSRTSSLGFIYEAPDLPTEERPPLA</sequence>
<name>A0A3B0U2M7_9ZZZZ</name>
<accession>A0A3B0U2M7</accession>
<protein>
    <submittedName>
        <fullName evidence="1">Uncharacterized protein</fullName>
    </submittedName>
</protein>
<gene>
    <name evidence="1" type="ORF">MNBD_BACTEROID05-875</name>
</gene>
<proteinExistence type="predicted"/>
<reference evidence="1" key="1">
    <citation type="submission" date="2018-06" db="EMBL/GenBank/DDBJ databases">
        <authorList>
            <person name="Zhirakovskaya E."/>
        </authorList>
    </citation>
    <scope>NUCLEOTIDE SEQUENCE</scope>
</reference>